<gene>
    <name evidence="1" type="ORF">POL72_44965</name>
</gene>
<dbReference type="Proteomes" id="UP001217485">
    <property type="component" value="Unassembled WGS sequence"/>
</dbReference>
<proteinExistence type="predicted"/>
<dbReference type="EMBL" id="JAQNDK010000006">
    <property type="protein sequence ID" value="MDC0684951.1"/>
    <property type="molecule type" value="Genomic_DNA"/>
</dbReference>
<comment type="caution">
    <text evidence="1">The sequence shown here is derived from an EMBL/GenBank/DDBJ whole genome shotgun (WGS) entry which is preliminary data.</text>
</comment>
<accession>A0ABT5CIN6</accession>
<sequence length="41" mass="4476">MALPDAVDRADQPQRELAWRRTALLGAPMIDLGSTPAAWLT</sequence>
<name>A0ABT5CIN6_9BACT</name>
<reference evidence="1 2" key="1">
    <citation type="submission" date="2023-01" db="EMBL/GenBank/DDBJ databases">
        <title>Minimal conservation of predation-associated metabolite biosynthetic gene clusters underscores biosynthetic potential of Myxococcota including descriptions for ten novel species: Archangium lansinium sp. nov., Myxococcus landrumus sp. nov., Nannocystis bai.</title>
        <authorList>
            <person name="Ahearne A."/>
            <person name="Stevens C."/>
            <person name="Dowd S."/>
        </authorList>
    </citation>
    <scope>NUCLEOTIDE SEQUENCE [LARGE SCALE GENOMIC DNA]</scope>
    <source>
        <strain evidence="1 2">WIWO2</strain>
    </source>
</reference>
<evidence type="ECO:0000313" key="1">
    <source>
        <dbReference type="EMBL" id="MDC0684951.1"/>
    </source>
</evidence>
<organism evidence="1 2">
    <name type="scientific">Sorangium atrum</name>
    <dbReference type="NCBI Taxonomy" id="2995308"/>
    <lineage>
        <taxon>Bacteria</taxon>
        <taxon>Pseudomonadati</taxon>
        <taxon>Myxococcota</taxon>
        <taxon>Polyangia</taxon>
        <taxon>Polyangiales</taxon>
        <taxon>Polyangiaceae</taxon>
        <taxon>Sorangium</taxon>
    </lineage>
</organism>
<evidence type="ECO:0000313" key="2">
    <source>
        <dbReference type="Proteomes" id="UP001217485"/>
    </source>
</evidence>
<protein>
    <submittedName>
        <fullName evidence="1">Uncharacterized protein</fullName>
    </submittedName>
</protein>
<keyword evidence="2" id="KW-1185">Reference proteome</keyword>
<dbReference type="RefSeq" id="WP_272103073.1">
    <property type="nucleotide sequence ID" value="NZ_JAQNDK010000006.1"/>
</dbReference>